<dbReference type="PATRIC" id="fig|1036673.3.peg.361"/>
<proteinExistence type="predicted"/>
<evidence type="ECO:0008006" key="4">
    <source>
        <dbReference type="Google" id="ProtNLM"/>
    </source>
</evidence>
<dbReference type="HOGENOM" id="CLU_945619_0_0_9"/>
<feature type="transmembrane region" description="Helical" evidence="1">
    <location>
        <begin position="118"/>
        <end position="135"/>
    </location>
</feature>
<reference evidence="2 3" key="2">
    <citation type="journal article" date="2013" name="Genome Announc.">
        <title>Genome Sequence of Growth-Improving Paenibacillus mucilaginosus Strain KNP414.</title>
        <authorList>
            <person name="Lu J.J."/>
            <person name="Wang J.F."/>
            <person name="Hu X.F."/>
        </authorList>
    </citation>
    <scope>NUCLEOTIDE SEQUENCE [LARGE SCALE GENOMIC DNA]</scope>
    <source>
        <strain evidence="2 3">KNP414</strain>
    </source>
</reference>
<sequence>MASILFFAVIGSLALSWLGFALGKAIFRPVAKKKAVRFRVKQEKKKDWDPDSVFQLLKLDLKEVFLSETAEQELNAKLRRLGLAKSARDVRKEQIVLSGVSLFVGLFSYWAFAPVLGLLGLAIAAAGWIYPVETINREIRQMNEIVYKKFPSFYRRNYYSYKKNINTSLSRVVESHMRVCHPAFQRELKVFLEDIESVGEFEAIQRWKNRLPLPYIIRYAEIIESRLRGEDNTPVMENFKLELDKMREVQVDKDLLKLESRINGVLGLMYVPFFLLLIIYFLAQMQGSGLVQFFKQLQ</sequence>
<keyword evidence="1" id="KW-0472">Membrane</keyword>
<evidence type="ECO:0000313" key="2">
    <source>
        <dbReference type="EMBL" id="AEI39034.1"/>
    </source>
</evidence>
<feature type="transmembrane region" description="Helical" evidence="1">
    <location>
        <begin position="6"/>
        <end position="27"/>
    </location>
</feature>
<dbReference type="KEGG" id="pms:KNP414_00409"/>
<protein>
    <recommendedName>
        <fullName evidence="4">Flp pilus assembly protein TadB</fullName>
    </recommendedName>
</protein>
<organism evidence="2 3">
    <name type="scientific">Paenibacillus mucilaginosus (strain KNP414)</name>
    <dbReference type="NCBI Taxonomy" id="1036673"/>
    <lineage>
        <taxon>Bacteria</taxon>
        <taxon>Bacillati</taxon>
        <taxon>Bacillota</taxon>
        <taxon>Bacilli</taxon>
        <taxon>Bacillales</taxon>
        <taxon>Paenibacillaceae</taxon>
        <taxon>Paenibacillus</taxon>
    </lineage>
</organism>
<reference evidence="3" key="1">
    <citation type="submission" date="2011-06" db="EMBL/GenBank/DDBJ databases">
        <title>Complete genome sequence of Paenibacillus mucilaginosus KNP414.</title>
        <authorList>
            <person name="Wang J."/>
            <person name="Hu S."/>
            <person name="Hu X."/>
            <person name="Zhang B."/>
            <person name="Dong D."/>
            <person name="Zhang S."/>
            <person name="Zhao K."/>
            <person name="Wu D."/>
        </authorList>
    </citation>
    <scope>NUCLEOTIDE SEQUENCE [LARGE SCALE GENOMIC DNA]</scope>
    <source>
        <strain evidence="3">KNP414</strain>
    </source>
</reference>
<dbReference type="RefSeq" id="WP_013914200.1">
    <property type="nucleotide sequence ID" value="NC_015690.1"/>
</dbReference>
<keyword evidence="1" id="KW-0812">Transmembrane</keyword>
<gene>
    <name evidence="2" type="ordered locus">KNP414_00409</name>
</gene>
<keyword evidence="1" id="KW-1133">Transmembrane helix</keyword>
<dbReference type="Proteomes" id="UP000006620">
    <property type="component" value="Chromosome"/>
</dbReference>
<dbReference type="EMBL" id="CP002869">
    <property type="protein sequence ID" value="AEI39034.1"/>
    <property type="molecule type" value="Genomic_DNA"/>
</dbReference>
<feature type="transmembrane region" description="Helical" evidence="1">
    <location>
        <begin position="262"/>
        <end position="283"/>
    </location>
</feature>
<evidence type="ECO:0000256" key="1">
    <source>
        <dbReference type="SAM" id="Phobius"/>
    </source>
</evidence>
<dbReference type="AlphaFoldDB" id="F8FP84"/>
<evidence type="ECO:0000313" key="3">
    <source>
        <dbReference type="Proteomes" id="UP000006620"/>
    </source>
</evidence>
<accession>F8FP84</accession>
<name>F8FP84_PAEMK</name>